<dbReference type="InterPro" id="IPR013128">
    <property type="entry name" value="Peptidase_C1A"/>
</dbReference>
<dbReference type="Proteomes" id="UP001594351">
    <property type="component" value="Unassembled WGS sequence"/>
</dbReference>
<name>A0ABV6YWU4_UNCC1</name>
<evidence type="ECO:0000313" key="4">
    <source>
        <dbReference type="Proteomes" id="UP001594351"/>
    </source>
</evidence>
<proteinExistence type="inferred from homology"/>
<comment type="caution">
    <text evidence="3">The sequence shown here is derived from an EMBL/GenBank/DDBJ whole genome shotgun (WGS) entry which is preliminary data.</text>
</comment>
<accession>A0ABV6YWU4</accession>
<evidence type="ECO:0000313" key="3">
    <source>
        <dbReference type="EMBL" id="MFC1850561.1"/>
    </source>
</evidence>
<dbReference type="Gene3D" id="3.90.70.10">
    <property type="entry name" value="Cysteine proteinases"/>
    <property type="match status" value="1"/>
</dbReference>
<sequence>MNRLTREFLHLIGETIAKVEKIERARWKPSFNNYLEVLIDDLQYLCGHIPAPHELTLEERDKIAAENYKKHLESKEPPLDVKRDYPKYFNWLDVDGQNYITPVKNQVFCAACSAFGSVAAVESAVRISKDISALSPEDNAVPLLSEAQVFFSSAGDHNCKTGWTLEKALDYCQQIGVIPAEYYPYYPNEQRPELPPNWHDMVTQISGYEKVTSHAEMKNALTTKGPLVTIMTVYLDFCLYGTGIYSYVIGPKIGAHCICCIGFDDEKQAWLCKNSWGTHWGEQGFFWIGYGECGIDAEMWSINGLTKIYTSRT</sequence>
<reference evidence="3 4" key="1">
    <citation type="submission" date="2024-09" db="EMBL/GenBank/DDBJ databases">
        <title>Laminarin stimulates single cell rates of sulfate reduction while oxygen inhibits transcriptomic activity in coastal marine sediment.</title>
        <authorList>
            <person name="Lindsay M."/>
            <person name="Orcutt B."/>
            <person name="Emerson D."/>
            <person name="Stepanauskas R."/>
            <person name="D'Angelo T."/>
        </authorList>
    </citation>
    <scope>NUCLEOTIDE SEQUENCE [LARGE SCALE GENOMIC DNA]</scope>
    <source>
        <strain evidence="3">SAG AM-311-K15</strain>
    </source>
</reference>
<dbReference type="InterPro" id="IPR039417">
    <property type="entry name" value="Peptidase_C1A_papain-like"/>
</dbReference>
<dbReference type="InterPro" id="IPR038765">
    <property type="entry name" value="Papain-like_cys_pep_sf"/>
</dbReference>
<protein>
    <submittedName>
        <fullName evidence="3">C1 family peptidase</fullName>
    </submittedName>
</protein>
<dbReference type="SMART" id="SM00645">
    <property type="entry name" value="Pept_C1"/>
    <property type="match status" value="1"/>
</dbReference>
<dbReference type="Pfam" id="PF00112">
    <property type="entry name" value="Peptidase_C1"/>
    <property type="match status" value="1"/>
</dbReference>
<dbReference type="CDD" id="cd02248">
    <property type="entry name" value="Peptidase_C1A"/>
    <property type="match status" value="1"/>
</dbReference>
<evidence type="ECO:0000256" key="1">
    <source>
        <dbReference type="ARBA" id="ARBA00008455"/>
    </source>
</evidence>
<evidence type="ECO:0000259" key="2">
    <source>
        <dbReference type="SMART" id="SM00645"/>
    </source>
</evidence>
<feature type="domain" description="Peptidase C1A papain C-terminal" evidence="2">
    <location>
        <begin position="85"/>
        <end position="303"/>
    </location>
</feature>
<dbReference type="PANTHER" id="PTHR12411">
    <property type="entry name" value="CYSTEINE PROTEASE FAMILY C1-RELATED"/>
    <property type="match status" value="1"/>
</dbReference>
<dbReference type="InterPro" id="IPR000668">
    <property type="entry name" value="Peptidase_C1A_C"/>
</dbReference>
<organism evidence="3 4">
    <name type="scientific">candidate division CSSED10-310 bacterium</name>
    <dbReference type="NCBI Taxonomy" id="2855610"/>
    <lineage>
        <taxon>Bacteria</taxon>
        <taxon>Bacteria division CSSED10-310</taxon>
    </lineage>
</organism>
<dbReference type="EMBL" id="JBHPBY010000108">
    <property type="protein sequence ID" value="MFC1850561.1"/>
    <property type="molecule type" value="Genomic_DNA"/>
</dbReference>
<gene>
    <name evidence="3" type="ORF">ACFL27_10250</name>
</gene>
<comment type="similarity">
    <text evidence="1">Belongs to the peptidase C1 family.</text>
</comment>
<keyword evidence="4" id="KW-1185">Reference proteome</keyword>
<dbReference type="SUPFAM" id="SSF54001">
    <property type="entry name" value="Cysteine proteinases"/>
    <property type="match status" value="1"/>
</dbReference>